<dbReference type="EMBL" id="CP059851">
    <property type="protein sequence ID" value="QMW22544.1"/>
    <property type="molecule type" value="Genomic_DNA"/>
</dbReference>
<dbReference type="NCBIfam" id="TIGR01730">
    <property type="entry name" value="RND_mfp"/>
    <property type="match status" value="1"/>
</dbReference>
<dbReference type="SUPFAM" id="SSF111369">
    <property type="entry name" value="HlyD-like secretion proteins"/>
    <property type="match status" value="1"/>
</dbReference>
<evidence type="ECO:0000259" key="4">
    <source>
        <dbReference type="Pfam" id="PF25989"/>
    </source>
</evidence>
<evidence type="ECO:0000259" key="3">
    <source>
        <dbReference type="Pfam" id="PF25954"/>
    </source>
</evidence>
<dbReference type="Pfam" id="PF25954">
    <property type="entry name" value="Beta-barrel_RND_2"/>
    <property type="match status" value="1"/>
</dbReference>
<dbReference type="KEGG" id="sand:H3309_14655"/>
<proteinExistence type="inferred from homology"/>
<evidence type="ECO:0000313" key="5">
    <source>
        <dbReference type="EMBL" id="QMW22544.1"/>
    </source>
</evidence>
<dbReference type="Gene3D" id="2.40.30.170">
    <property type="match status" value="1"/>
</dbReference>
<feature type="signal peptide" evidence="2">
    <location>
        <begin position="1"/>
        <end position="29"/>
    </location>
</feature>
<dbReference type="InterPro" id="IPR006143">
    <property type="entry name" value="RND_pump_MFP"/>
</dbReference>
<dbReference type="Gene3D" id="2.40.50.100">
    <property type="match status" value="1"/>
</dbReference>
<dbReference type="Pfam" id="PF25989">
    <property type="entry name" value="YknX_C"/>
    <property type="match status" value="1"/>
</dbReference>
<dbReference type="Proteomes" id="UP000515292">
    <property type="component" value="Chromosome"/>
</dbReference>
<evidence type="ECO:0000313" key="6">
    <source>
        <dbReference type="Proteomes" id="UP000515292"/>
    </source>
</evidence>
<dbReference type="GO" id="GO:0015562">
    <property type="term" value="F:efflux transmembrane transporter activity"/>
    <property type="evidence" value="ECO:0007669"/>
    <property type="project" value="TreeGrafter"/>
</dbReference>
<dbReference type="Gene3D" id="1.10.287.470">
    <property type="entry name" value="Helix hairpin bin"/>
    <property type="match status" value="1"/>
</dbReference>
<dbReference type="PANTHER" id="PTHR30469">
    <property type="entry name" value="MULTIDRUG RESISTANCE PROTEIN MDTA"/>
    <property type="match status" value="1"/>
</dbReference>
<dbReference type="InterPro" id="IPR058792">
    <property type="entry name" value="Beta-barrel_RND_2"/>
</dbReference>
<evidence type="ECO:0000256" key="2">
    <source>
        <dbReference type="SAM" id="SignalP"/>
    </source>
</evidence>
<dbReference type="GO" id="GO:1990281">
    <property type="term" value="C:efflux pump complex"/>
    <property type="evidence" value="ECO:0007669"/>
    <property type="project" value="TreeGrafter"/>
</dbReference>
<reference evidence="5 6" key="1">
    <citation type="submission" date="2020-07" db="EMBL/GenBank/DDBJ databases">
        <title>Complete genome sequence for Sandaracinobacter sp. M6.</title>
        <authorList>
            <person name="Tang Y."/>
            <person name="Liu Q."/>
            <person name="Guo Z."/>
            <person name="Lei P."/>
            <person name="Huang B."/>
        </authorList>
    </citation>
    <scope>NUCLEOTIDE SEQUENCE [LARGE SCALE GENOMIC DNA]</scope>
    <source>
        <strain evidence="5 6">M6</strain>
    </source>
</reference>
<name>A0A7G5IGQ2_9SPHN</name>
<keyword evidence="2" id="KW-0732">Signal</keyword>
<dbReference type="PROSITE" id="PS51257">
    <property type="entry name" value="PROKAR_LIPOPROTEIN"/>
    <property type="match status" value="1"/>
</dbReference>
<evidence type="ECO:0000256" key="1">
    <source>
        <dbReference type="ARBA" id="ARBA00009477"/>
    </source>
</evidence>
<dbReference type="PANTHER" id="PTHR30469:SF16">
    <property type="entry name" value="HAE1 FAMILY EFFLUX PUMP MFP COMPONENT"/>
    <property type="match status" value="1"/>
</dbReference>
<protein>
    <submittedName>
        <fullName evidence="5">Efflux RND transporter periplasmic adaptor subunit</fullName>
    </submittedName>
</protein>
<feature type="domain" description="CusB-like beta-barrel" evidence="3">
    <location>
        <begin position="205"/>
        <end position="278"/>
    </location>
</feature>
<keyword evidence="6" id="KW-1185">Reference proteome</keyword>
<accession>A0A7G5IGQ2</accession>
<comment type="similarity">
    <text evidence="1">Belongs to the membrane fusion protein (MFP) (TC 8.A.1) family.</text>
</comment>
<sequence>MSKRLSFHRLTPSLVPLLLLAAGCSQGEAKDDAAKGSGGGGGRAPSVFVGTVATASLSDRIEAVGTAVANEQASLNSTVNERIESVRFADGAFVPKGAVIATLLQAEESANLGVQSARLKEAELQLARLRQLQAQGFATKARIDEQVAAVETARAQGNAVRAQIGDRVIRAPFSGWLTLRRVSPGAIVTTGTPIATIVDYSRIKLDFTVPELLLATIRPGLAIEATAPAFPGETFTGTVASIDPLVDPVTRAVTVRALLPNPQLKLRPGMLLTVELSGRPRQTLVVPELAVLGQGGENFVYRVGQDNKAVRTPVEIGIKRDGKVEIRSGLSAGTRIVIDGTVKVRDGGAIRPVDPQAARAGRPQKAAA</sequence>
<dbReference type="InterPro" id="IPR058637">
    <property type="entry name" value="YknX-like_C"/>
</dbReference>
<organism evidence="5 6">
    <name type="scientific">Sandaracinobacteroides saxicola</name>
    <dbReference type="NCBI Taxonomy" id="2759707"/>
    <lineage>
        <taxon>Bacteria</taxon>
        <taxon>Pseudomonadati</taxon>
        <taxon>Pseudomonadota</taxon>
        <taxon>Alphaproteobacteria</taxon>
        <taxon>Sphingomonadales</taxon>
        <taxon>Sphingosinicellaceae</taxon>
        <taxon>Sandaracinobacteroides</taxon>
    </lineage>
</organism>
<dbReference type="FunFam" id="2.40.30.170:FF:000010">
    <property type="entry name" value="Efflux RND transporter periplasmic adaptor subunit"/>
    <property type="match status" value="1"/>
</dbReference>
<gene>
    <name evidence="5" type="ORF">H3309_14655</name>
</gene>
<dbReference type="Gene3D" id="2.40.420.20">
    <property type="match status" value="1"/>
</dbReference>
<dbReference type="AlphaFoldDB" id="A0A7G5IGQ2"/>
<dbReference type="RefSeq" id="WP_182295536.1">
    <property type="nucleotide sequence ID" value="NZ_CP059851.1"/>
</dbReference>
<feature type="chain" id="PRO_5028909805" evidence="2">
    <location>
        <begin position="30"/>
        <end position="368"/>
    </location>
</feature>
<feature type="domain" description="YknX-like C-terminal permuted SH3-like" evidence="4">
    <location>
        <begin position="284"/>
        <end position="350"/>
    </location>
</feature>